<feature type="binding site" description="axial binding residue" evidence="9">
    <location>
        <position position="51"/>
    </location>
    <ligand>
        <name>heme</name>
        <dbReference type="ChEBI" id="CHEBI:30413"/>
    </ligand>
    <ligandPart>
        <name>Fe</name>
        <dbReference type="ChEBI" id="CHEBI:18248"/>
    </ligandPart>
</feature>
<evidence type="ECO:0000256" key="4">
    <source>
        <dbReference type="ARBA" id="ARBA00022525"/>
    </source>
</evidence>
<comment type="subcellular location">
    <subcellularLocation>
        <location evidence="1">Membrane</location>
        <topology evidence="1">Lipid-anchor</topology>
        <topology evidence="1">GPI-anchor</topology>
    </subcellularLocation>
    <subcellularLocation>
        <location evidence="2">Secreted</location>
    </subcellularLocation>
</comment>
<evidence type="ECO:0000256" key="1">
    <source>
        <dbReference type="ARBA" id="ARBA00004589"/>
    </source>
</evidence>
<dbReference type="STRING" id="2512241.A0A553I656"/>
<feature type="disulfide bond" evidence="9">
    <location>
        <begin position="47"/>
        <end position="54"/>
    </location>
</feature>
<keyword evidence="7 9" id="KW-1015">Disulfide bond</keyword>
<keyword evidence="8" id="KW-0449">Lipoprotein</keyword>
<sequence length="149" mass="14605">MRATLSLLVAGAAVVAAQNSTSLPDLVSQIPTCATPCLTQGASAAGCATTDFQCICSDSNKNRFISGATSCILEDCHGDDFNKVISVAGQICTVVTTDNPDPSAIASASAIVTSALGAASATSSPDSASVRPELGLGILGAAAMAALAL</sequence>
<evidence type="ECO:0000256" key="10">
    <source>
        <dbReference type="SAM" id="SignalP"/>
    </source>
</evidence>
<comment type="similarity">
    <text evidence="3">Belongs to the RBT5 family.</text>
</comment>
<feature type="signal peptide" evidence="10">
    <location>
        <begin position="1"/>
        <end position="17"/>
    </location>
</feature>
<evidence type="ECO:0000256" key="5">
    <source>
        <dbReference type="ARBA" id="ARBA00022622"/>
    </source>
</evidence>
<evidence type="ECO:0000256" key="6">
    <source>
        <dbReference type="ARBA" id="ARBA00022729"/>
    </source>
</evidence>
<dbReference type="Pfam" id="PF05730">
    <property type="entry name" value="CFEM"/>
    <property type="match status" value="1"/>
</dbReference>
<keyword evidence="9" id="KW-0479">Metal-binding</keyword>
<protein>
    <recommendedName>
        <fullName evidence="11">CFEM domain-containing protein</fullName>
    </recommendedName>
</protein>
<keyword evidence="6 10" id="KW-0732">Signal</keyword>
<name>A0A553I656_9PEZI</name>
<dbReference type="PROSITE" id="PS52012">
    <property type="entry name" value="CFEM"/>
    <property type="match status" value="1"/>
</dbReference>
<feature type="domain" description="CFEM" evidence="11">
    <location>
        <begin position="5"/>
        <end position="119"/>
    </location>
</feature>
<dbReference type="GO" id="GO:0098552">
    <property type="term" value="C:side of membrane"/>
    <property type="evidence" value="ECO:0007669"/>
    <property type="project" value="UniProtKB-KW"/>
</dbReference>
<comment type="caution">
    <text evidence="9">Lacks conserved residue(s) required for the propagation of feature annotation.</text>
</comment>
<proteinExistence type="inferred from homology"/>
<evidence type="ECO:0000259" key="11">
    <source>
        <dbReference type="PROSITE" id="PS52012"/>
    </source>
</evidence>
<dbReference type="SMART" id="SM00747">
    <property type="entry name" value="CFEM"/>
    <property type="match status" value="1"/>
</dbReference>
<keyword evidence="5" id="KW-0325">Glycoprotein</keyword>
<keyword evidence="13" id="KW-1185">Reference proteome</keyword>
<evidence type="ECO:0000313" key="12">
    <source>
        <dbReference type="EMBL" id="TRX95691.1"/>
    </source>
</evidence>
<gene>
    <name evidence="12" type="ORF">FHL15_003245</name>
</gene>
<dbReference type="Proteomes" id="UP000319160">
    <property type="component" value="Unassembled WGS sequence"/>
</dbReference>
<evidence type="ECO:0000256" key="2">
    <source>
        <dbReference type="ARBA" id="ARBA00004613"/>
    </source>
</evidence>
<dbReference type="InterPro" id="IPR008427">
    <property type="entry name" value="Extracellular_membr_CFEM_dom"/>
</dbReference>
<evidence type="ECO:0000256" key="9">
    <source>
        <dbReference type="PROSITE-ProRule" id="PRU01356"/>
    </source>
</evidence>
<evidence type="ECO:0000256" key="3">
    <source>
        <dbReference type="ARBA" id="ARBA00010031"/>
    </source>
</evidence>
<keyword evidence="9" id="KW-0408">Iron</keyword>
<dbReference type="GO" id="GO:0046872">
    <property type="term" value="F:metal ion binding"/>
    <property type="evidence" value="ECO:0007669"/>
    <property type="project" value="UniProtKB-UniRule"/>
</dbReference>
<dbReference type="AlphaFoldDB" id="A0A553I656"/>
<dbReference type="OrthoDB" id="3065412at2759"/>
<dbReference type="GO" id="GO:0005576">
    <property type="term" value="C:extracellular region"/>
    <property type="evidence" value="ECO:0007669"/>
    <property type="project" value="UniProtKB-SubCell"/>
</dbReference>
<evidence type="ECO:0000256" key="8">
    <source>
        <dbReference type="ARBA" id="ARBA00023288"/>
    </source>
</evidence>
<evidence type="ECO:0000313" key="13">
    <source>
        <dbReference type="Proteomes" id="UP000319160"/>
    </source>
</evidence>
<reference evidence="13" key="1">
    <citation type="submission" date="2019-06" db="EMBL/GenBank/DDBJ databases">
        <title>Draft genome sequence of the griseofulvin-producing fungus Xylaria cubensis strain G536.</title>
        <authorList>
            <person name="Mead M.E."/>
            <person name="Raja H.A."/>
            <person name="Steenwyk J.L."/>
            <person name="Knowles S.L."/>
            <person name="Oberlies N.H."/>
            <person name="Rokas A."/>
        </authorList>
    </citation>
    <scope>NUCLEOTIDE SEQUENCE [LARGE SCALE GENOMIC DNA]</scope>
    <source>
        <strain evidence="13">G536</strain>
    </source>
</reference>
<evidence type="ECO:0000256" key="7">
    <source>
        <dbReference type="ARBA" id="ARBA00023157"/>
    </source>
</evidence>
<accession>A0A553I656</accession>
<keyword evidence="5" id="KW-0336">GPI-anchor</keyword>
<feature type="chain" id="PRO_5021831926" description="CFEM domain-containing protein" evidence="10">
    <location>
        <begin position="18"/>
        <end position="149"/>
    </location>
</feature>
<keyword evidence="5" id="KW-0472">Membrane</keyword>
<keyword evidence="9" id="KW-0349">Heme</keyword>
<keyword evidence="4" id="KW-0964">Secreted</keyword>
<dbReference type="EMBL" id="VFLP01000014">
    <property type="protein sequence ID" value="TRX95691.1"/>
    <property type="molecule type" value="Genomic_DNA"/>
</dbReference>
<organism evidence="12 13">
    <name type="scientific">Xylaria flabelliformis</name>
    <dbReference type="NCBI Taxonomy" id="2512241"/>
    <lineage>
        <taxon>Eukaryota</taxon>
        <taxon>Fungi</taxon>
        <taxon>Dikarya</taxon>
        <taxon>Ascomycota</taxon>
        <taxon>Pezizomycotina</taxon>
        <taxon>Sordariomycetes</taxon>
        <taxon>Xylariomycetidae</taxon>
        <taxon>Xylariales</taxon>
        <taxon>Xylariaceae</taxon>
        <taxon>Xylaria</taxon>
    </lineage>
</organism>
<comment type="caution">
    <text evidence="12">The sequence shown here is derived from an EMBL/GenBank/DDBJ whole genome shotgun (WGS) entry which is preliminary data.</text>
</comment>